<dbReference type="EMBL" id="FOKG01000006">
    <property type="protein sequence ID" value="SFB20009.1"/>
    <property type="molecule type" value="Genomic_DNA"/>
</dbReference>
<dbReference type="OrthoDB" id="5145029at2"/>
<evidence type="ECO:0000259" key="3">
    <source>
        <dbReference type="Pfam" id="PF23494"/>
    </source>
</evidence>
<accession>A0A1I0Z2Q6</accession>
<evidence type="ECO:0000313" key="4">
    <source>
        <dbReference type="EMBL" id="SFB20009.1"/>
    </source>
</evidence>
<feature type="domain" description="Cysteinyl-tRNA ligase anticodon binding" evidence="2">
    <location>
        <begin position="176"/>
        <end position="225"/>
    </location>
</feature>
<evidence type="ECO:0000259" key="2">
    <source>
        <dbReference type="Pfam" id="PF23493"/>
    </source>
</evidence>
<dbReference type="Pfam" id="PF23493">
    <property type="entry name" value="CysS_C"/>
    <property type="match status" value="1"/>
</dbReference>
<reference evidence="5" key="1">
    <citation type="submission" date="2016-10" db="EMBL/GenBank/DDBJ databases">
        <authorList>
            <person name="Varghese N."/>
            <person name="Submissions S."/>
        </authorList>
    </citation>
    <scope>NUCLEOTIDE SEQUENCE [LARGE SCALE GENOMIC DNA]</scope>
    <source>
        <strain evidence="5">CGMCC 4.3568</strain>
    </source>
</reference>
<sequence length="228" mass="24971">MMNEATERSTVRHSTGLHVFLWTAFPACGAVLGIVLAQVPGWIAALPWFPNQESIADLAGVIGVKTTVALAVAGVLAGGFVALLAYDDIVTVTIDEDSVAVKRNDSEAVFPGAAVSGAFADGKELVLLGPHGEELAREKTDLRSHRLRAGFEAHGYDWHEHDPYGERFTRWIDGSSGLSQDAHAILRARQTAIENDDAEDLRDLRRELSRHGVFVRDEGKRQYWRTAQ</sequence>
<dbReference type="InterPro" id="IPR056411">
    <property type="entry name" value="CysS_C"/>
</dbReference>
<evidence type="ECO:0000313" key="5">
    <source>
        <dbReference type="Proteomes" id="UP000243799"/>
    </source>
</evidence>
<dbReference type="InterPro" id="IPR057798">
    <property type="entry name" value="PH_YqeB"/>
</dbReference>
<evidence type="ECO:0000256" key="1">
    <source>
        <dbReference type="SAM" id="Phobius"/>
    </source>
</evidence>
<dbReference type="Proteomes" id="UP000243799">
    <property type="component" value="Unassembled WGS sequence"/>
</dbReference>
<feature type="transmembrane region" description="Helical" evidence="1">
    <location>
        <begin position="58"/>
        <end position="86"/>
    </location>
</feature>
<protein>
    <recommendedName>
        <fullName evidence="6">DUF308 domain-containing protein</fullName>
    </recommendedName>
</protein>
<feature type="domain" description="YqeB PH" evidence="3">
    <location>
        <begin position="10"/>
        <end position="159"/>
    </location>
</feature>
<evidence type="ECO:0008006" key="6">
    <source>
        <dbReference type="Google" id="ProtNLM"/>
    </source>
</evidence>
<name>A0A1I0Z2Q6_9PSEU</name>
<keyword evidence="1" id="KW-0472">Membrane</keyword>
<proteinExistence type="predicted"/>
<keyword evidence="1" id="KW-0812">Transmembrane</keyword>
<organism evidence="4 5">
    <name type="scientific">Amycolatopsis marina</name>
    <dbReference type="NCBI Taxonomy" id="490629"/>
    <lineage>
        <taxon>Bacteria</taxon>
        <taxon>Bacillati</taxon>
        <taxon>Actinomycetota</taxon>
        <taxon>Actinomycetes</taxon>
        <taxon>Pseudonocardiales</taxon>
        <taxon>Pseudonocardiaceae</taxon>
        <taxon>Amycolatopsis</taxon>
    </lineage>
</organism>
<keyword evidence="5" id="KW-1185">Reference proteome</keyword>
<gene>
    <name evidence="4" type="ORF">SAMN05216266_10675</name>
</gene>
<feature type="transmembrane region" description="Helical" evidence="1">
    <location>
        <begin position="20"/>
        <end position="46"/>
    </location>
</feature>
<dbReference type="AlphaFoldDB" id="A0A1I0Z2Q6"/>
<dbReference type="STRING" id="490629.SAMN05216266_10675"/>
<dbReference type="RefSeq" id="WP_091672841.1">
    <property type="nucleotide sequence ID" value="NZ_FOKG01000006.1"/>
</dbReference>
<dbReference type="Pfam" id="PF23494">
    <property type="entry name" value="bPH_10"/>
    <property type="match status" value="1"/>
</dbReference>
<keyword evidence="1" id="KW-1133">Transmembrane helix</keyword>